<evidence type="ECO:0000313" key="1">
    <source>
        <dbReference type="EMBL" id="KTB40484.1"/>
    </source>
</evidence>
<dbReference type="EMBL" id="LATX01001576">
    <property type="protein sequence ID" value="KTB40484.1"/>
    <property type="molecule type" value="Genomic_DNA"/>
</dbReference>
<evidence type="ECO:0000313" key="2">
    <source>
        <dbReference type="Proteomes" id="UP000054988"/>
    </source>
</evidence>
<dbReference type="AlphaFoldDB" id="A0A0W0FW04"/>
<sequence length="98" mass="11339">MTISAFSLTMLSNGDRPVAKYYLHQWVNTATTMVYYKVKRLASERGHYFVIVVWLSDFRAGSVSTYENLPAFSCFMIIFKNLVFHGRIGGWKDLECEL</sequence>
<dbReference type="Proteomes" id="UP000054988">
    <property type="component" value="Unassembled WGS sequence"/>
</dbReference>
<comment type="caution">
    <text evidence="1">The sequence shown here is derived from an EMBL/GenBank/DDBJ whole genome shotgun (WGS) entry which is preliminary data.</text>
</comment>
<reference evidence="1 2" key="1">
    <citation type="submission" date="2015-12" db="EMBL/GenBank/DDBJ databases">
        <title>Draft genome sequence of Moniliophthora roreri, the causal agent of frosty pod rot of cacao.</title>
        <authorList>
            <person name="Aime M.C."/>
            <person name="Diaz-Valderrama J.R."/>
            <person name="Kijpornyongpan T."/>
            <person name="Phillips-Mora W."/>
        </authorList>
    </citation>
    <scope>NUCLEOTIDE SEQUENCE [LARGE SCALE GENOMIC DNA]</scope>
    <source>
        <strain evidence="1 2">MCA 2952</strain>
    </source>
</reference>
<accession>A0A0W0FW04</accession>
<gene>
    <name evidence="1" type="ORF">WG66_6940</name>
</gene>
<organism evidence="1 2">
    <name type="scientific">Moniliophthora roreri</name>
    <name type="common">Frosty pod rot fungus</name>
    <name type="synonym">Monilia roreri</name>
    <dbReference type="NCBI Taxonomy" id="221103"/>
    <lineage>
        <taxon>Eukaryota</taxon>
        <taxon>Fungi</taxon>
        <taxon>Dikarya</taxon>
        <taxon>Basidiomycota</taxon>
        <taxon>Agaricomycotina</taxon>
        <taxon>Agaricomycetes</taxon>
        <taxon>Agaricomycetidae</taxon>
        <taxon>Agaricales</taxon>
        <taxon>Marasmiineae</taxon>
        <taxon>Marasmiaceae</taxon>
        <taxon>Moniliophthora</taxon>
    </lineage>
</organism>
<protein>
    <submittedName>
        <fullName evidence="1">Uncharacterized protein</fullName>
    </submittedName>
</protein>
<name>A0A0W0FW04_MONRR</name>
<proteinExistence type="predicted"/>